<keyword evidence="1" id="KW-0812">Transmembrane</keyword>
<dbReference type="CTD" id="24593035"/>
<dbReference type="PANTHER" id="PTHR11360">
    <property type="entry name" value="MONOCARBOXYLATE TRANSPORTER"/>
    <property type="match status" value="1"/>
</dbReference>
<proteinExistence type="predicted"/>
<feature type="transmembrane region" description="Helical" evidence="1">
    <location>
        <begin position="312"/>
        <end position="333"/>
    </location>
</feature>
<evidence type="ECO:0008006" key="4">
    <source>
        <dbReference type="Google" id="ProtNLM"/>
    </source>
</evidence>
<evidence type="ECO:0000256" key="1">
    <source>
        <dbReference type="SAM" id="Phobius"/>
    </source>
</evidence>
<dbReference type="InterPro" id="IPR011701">
    <property type="entry name" value="MFS"/>
</dbReference>
<feature type="transmembrane region" description="Helical" evidence="1">
    <location>
        <begin position="7"/>
        <end position="26"/>
    </location>
</feature>
<accession>A0A922LRI6</accession>
<organism evidence="2 3">
    <name type="scientific">Schistosoma haematobium</name>
    <name type="common">Blood fluke</name>
    <dbReference type="NCBI Taxonomy" id="6185"/>
    <lineage>
        <taxon>Eukaryota</taxon>
        <taxon>Metazoa</taxon>
        <taxon>Spiralia</taxon>
        <taxon>Lophotrochozoa</taxon>
        <taxon>Platyhelminthes</taxon>
        <taxon>Trematoda</taxon>
        <taxon>Digenea</taxon>
        <taxon>Strigeidida</taxon>
        <taxon>Schistosomatoidea</taxon>
        <taxon>Schistosomatidae</taxon>
        <taxon>Schistosoma</taxon>
    </lineage>
</organism>
<keyword evidence="3" id="KW-1185">Reference proteome</keyword>
<dbReference type="RefSeq" id="XP_051071947.1">
    <property type="nucleotide sequence ID" value="XM_051211840.1"/>
</dbReference>
<comment type="caution">
    <text evidence="2">The sequence shown here is derived from an EMBL/GenBank/DDBJ whole genome shotgun (WGS) entry which is preliminary data.</text>
</comment>
<dbReference type="GeneID" id="24593035"/>
<feature type="transmembrane region" description="Helical" evidence="1">
    <location>
        <begin position="99"/>
        <end position="119"/>
    </location>
</feature>
<dbReference type="Proteomes" id="UP000471633">
    <property type="component" value="Unassembled WGS sequence"/>
</dbReference>
<feature type="transmembrane region" description="Helical" evidence="1">
    <location>
        <begin position="358"/>
        <end position="379"/>
    </location>
</feature>
<dbReference type="Pfam" id="PF07690">
    <property type="entry name" value="MFS_1"/>
    <property type="match status" value="1"/>
</dbReference>
<dbReference type="InterPro" id="IPR036259">
    <property type="entry name" value="MFS_trans_sf"/>
</dbReference>
<reference evidence="2" key="3">
    <citation type="submission" date="2021-06" db="EMBL/GenBank/DDBJ databases">
        <title>Chromosome-level genome assembly for S. haematobium.</title>
        <authorList>
            <person name="Stroehlein A.J."/>
        </authorList>
    </citation>
    <scope>NUCLEOTIDE SEQUENCE</scope>
</reference>
<protein>
    <recommendedName>
        <fullName evidence="4">Monocarboxylate transporter 14</fullName>
    </recommendedName>
</protein>
<feature type="transmembrane region" description="Helical" evidence="1">
    <location>
        <begin position="453"/>
        <end position="472"/>
    </location>
</feature>
<dbReference type="AlphaFoldDB" id="A0A922LRI6"/>
<name>A0A922LRI6_SCHHA</name>
<dbReference type="SUPFAM" id="SSF103473">
    <property type="entry name" value="MFS general substrate transporter"/>
    <property type="match status" value="1"/>
</dbReference>
<evidence type="ECO:0000313" key="3">
    <source>
        <dbReference type="Proteomes" id="UP000471633"/>
    </source>
</evidence>
<reference evidence="2" key="4">
    <citation type="journal article" date="2022" name="PLoS Pathog.">
        <title>Chromosome-level genome of Schistosoma haematobium underpins genome-wide explorations of molecular variation.</title>
        <authorList>
            <person name="Stroehlein A.J."/>
            <person name="Korhonen P.K."/>
            <person name="Lee V.V."/>
            <person name="Ralph S.A."/>
            <person name="Mentink-Kane M."/>
            <person name="You H."/>
            <person name="McManus D.P."/>
            <person name="Tchuente L.T."/>
            <person name="Stothard J.R."/>
            <person name="Kaur P."/>
            <person name="Dudchenko O."/>
            <person name="Aiden E.L."/>
            <person name="Yang B."/>
            <person name="Yang H."/>
            <person name="Emery A.M."/>
            <person name="Webster B.L."/>
            <person name="Brindley P.J."/>
            <person name="Rollinson D."/>
            <person name="Chang B.C.H."/>
            <person name="Gasser R.B."/>
            <person name="Young N.D."/>
        </authorList>
    </citation>
    <scope>NUCLEOTIDE SEQUENCE</scope>
</reference>
<dbReference type="PANTHER" id="PTHR11360:SF260">
    <property type="entry name" value="MFS DOMAIN-CONTAINING PROTEIN"/>
    <property type="match status" value="1"/>
</dbReference>
<gene>
    <name evidence="2" type="ORF">MS3_00003964</name>
</gene>
<reference evidence="2" key="2">
    <citation type="journal article" date="2019" name="Gigascience">
        <title>High-quality Schistosoma haematobium genome achieved by single-molecule and long-range sequencing.</title>
        <authorList>
            <person name="Stroehlein A.J."/>
            <person name="Korhonen P.K."/>
            <person name="Chong T.M."/>
            <person name="Lim Y.L."/>
            <person name="Chan K.G."/>
            <person name="Webster B."/>
            <person name="Rollinson D."/>
            <person name="Brindley P.J."/>
            <person name="Gasser R.B."/>
            <person name="Young N.D."/>
        </authorList>
    </citation>
    <scope>NUCLEOTIDE SEQUENCE</scope>
</reference>
<sequence>MNDFQKLLLIFGGFVSYMLADGYTYSMGILYSELMSAFHLSSVETATLPGMIFSMPQFFAPFLCPLLDTYGFSSGSAWGALLMWVGCFVSSFANSFHILYLTLGILTSIGLQLTYLSALMSVTAQFENSSYFGLAIGLTMCGSGVGAFGSNYLLAWLLSIWNWREVLLIESAILLNILVTASCSHHLDAELNAITLVKHELSYPDGIEDTNHQNKYPSEADFASDCSITKYFLNSIPLCLCIPSLFRFRNYRLLLSHSNIIKTNAENSDYDIVNKERINGIRFSFGCPQFLQEFTSNFKKLFSPKLWKNPNFLFYVIANGIAGAGVVIPWTFIYDHVLTTLSYLNAQNSVGDINNQDISWLPSLIGFGLLFGQLFYGLVTSQFGDIGTCCKNNNQDCKVENGSSCCQPNCFQSVNKKCSSSNACTLTIALVPLWSVQSELKHFELFSHQEGKLLALACFFVGVSNGGLYVMFPQLIIDIVGTELWSSGLGLFLTFNGLMNLCGTNIGGKIYDTRGSYQMALLIAAFLPLFAFLLVVMKEIFTWLIKSSTLSANSDSLQRQI</sequence>
<evidence type="ECO:0000313" key="2">
    <source>
        <dbReference type="EMBL" id="KAH9591821.1"/>
    </source>
</evidence>
<dbReference type="Gene3D" id="1.20.1250.20">
    <property type="entry name" value="MFS general substrate transporter like domains"/>
    <property type="match status" value="1"/>
</dbReference>
<feature type="transmembrane region" description="Helical" evidence="1">
    <location>
        <begin position="131"/>
        <end position="158"/>
    </location>
</feature>
<feature type="transmembrane region" description="Helical" evidence="1">
    <location>
        <begin position="76"/>
        <end position="93"/>
    </location>
</feature>
<feature type="transmembrane region" description="Helical" evidence="1">
    <location>
        <begin position="484"/>
        <end position="507"/>
    </location>
</feature>
<feature type="transmembrane region" description="Helical" evidence="1">
    <location>
        <begin position="519"/>
        <end position="537"/>
    </location>
</feature>
<dbReference type="EMBL" id="AMPZ03000002">
    <property type="protein sequence ID" value="KAH9591821.1"/>
    <property type="molecule type" value="Genomic_DNA"/>
</dbReference>
<dbReference type="InterPro" id="IPR050327">
    <property type="entry name" value="Proton-linked_MCT"/>
</dbReference>
<reference evidence="2" key="1">
    <citation type="journal article" date="2012" name="Nat. Genet.">
        <title>Whole-genome sequence of Schistosoma haematobium.</title>
        <authorList>
            <person name="Young N.D."/>
            <person name="Jex A.R."/>
            <person name="Li B."/>
            <person name="Liu S."/>
            <person name="Yang L."/>
            <person name="Xiong Z."/>
            <person name="Li Y."/>
            <person name="Cantacessi C."/>
            <person name="Hall R.S."/>
            <person name="Xu X."/>
            <person name="Chen F."/>
            <person name="Wu X."/>
            <person name="Zerlotini A."/>
            <person name="Oliveira G."/>
            <person name="Hofmann A."/>
            <person name="Zhang G."/>
            <person name="Fang X."/>
            <person name="Kang Y."/>
            <person name="Campbell B.E."/>
            <person name="Loukas A."/>
            <person name="Ranganathan S."/>
            <person name="Rollinson D."/>
            <person name="Rinaldi G."/>
            <person name="Brindley P.J."/>
            <person name="Yang H."/>
            <person name="Wang J."/>
            <person name="Wang J."/>
            <person name="Gasser R.B."/>
        </authorList>
    </citation>
    <scope>NUCLEOTIDE SEQUENCE</scope>
</reference>
<keyword evidence="1" id="KW-0472">Membrane</keyword>
<keyword evidence="1" id="KW-1133">Transmembrane helix</keyword>
<dbReference type="GO" id="GO:0008028">
    <property type="term" value="F:monocarboxylic acid transmembrane transporter activity"/>
    <property type="evidence" value="ECO:0007669"/>
    <property type="project" value="TreeGrafter"/>
</dbReference>